<reference evidence="1" key="1">
    <citation type="submission" date="2020-05" db="EMBL/GenBank/DDBJ databases">
        <authorList>
            <person name="Chiriac C."/>
            <person name="Salcher M."/>
            <person name="Ghai R."/>
            <person name="Kavagutti S V."/>
        </authorList>
    </citation>
    <scope>NUCLEOTIDE SEQUENCE</scope>
</reference>
<proteinExistence type="predicted"/>
<gene>
    <name evidence="1" type="ORF">UFOVP1299_46</name>
</gene>
<dbReference type="EMBL" id="LR797246">
    <property type="protein sequence ID" value="CAB4195967.1"/>
    <property type="molecule type" value="Genomic_DNA"/>
</dbReference>
<sequence>MAIAWHCARLNAFAYHDPKRMPSLSEVLGDTKAENPPAKGIDEEAIRSAFSAYMGKE</sequence>
<organism evidence="1">
    <name type="scientific">uncultured Caudovirales phage</name>
    <dbReference type="NCBI Taxonomy" id="2100421"/>
    <lineage>
        <taxon>Viruses</taxon>
        <taxon>Duplodnaviria</taxon>
        <taxon>Heunggongvirae</taxon>
        <taxon>Uroviricota</taxon>
        <taxon>Caudoviricetes</taxon>
        <taxon>Peduoviridae</taxon>
        <taxon>Maltschvirus</taxon>
        <taxon>Maltschvirus maltsch</taxon>
    </lineage>
</organism>
<accession>A0A6J5RNU7</accession>
<protein>
    <submittedName>
        <fullName evidence="1">Uncharacterized protein</fullName>
    </submittedName>
</protein>
<name>A0A6J5RNU7_9CAUD</name>
<evidence type="ECO:0000313" key="1">
    <source>
        <dbReference type="EMBL" id="CAB4195967.1"/>
    </source>
</evidence>